<gene>
    <name evidence="9" type="ORF">JOB18_046646</name>
</gene>
<evidence type="ECO:0000256" key="7">
    <source>
        <dbReference type="SAM" id="SignalP"/>
    </source>
</evidence>
<proteinExistence type="predicted"/>
<reference evidence="9 10" key="1">
    <citation type="journal article" date="2021" name="Sci. Rep.">
        <title>Chromosome anchoring in Senegalese sole (Solea senegalensis) reveals sex-associated markers and genome rearrangements in flatfish.</title>
        <authorList>
            <person name="Guerrero-Cozar I."/>
            <person name="Gomez-Garrido J."/>
            <person name="Berbel C."/>
            <person name="Martinez-Blanch J.F."/>
            <person name="Alioto T."/>
            <person name="Claros M.G."/>
            <person name="Gagnaire P.A."/>
            <person name="Manchado M."/>
        </authorList>
    </citation>
    <scope>NUCLEOTIDE SEQUENCE [LARGE SCALE GENOMIC DNA]</scope>
    <source>
        <strain evidence="9">Sse05_10M</strain>
    </source>
</reference>
<keyword evidence="10" id="KW-1185">Reference proteome</keyword>
<evidence type="ECO:0000256" key="3">
    <source>
        <dbReference type="ARBA" id="ARBA00041533"/>
    </source>
</evidence>
<evidence type="ECO:0000256" key="2">
    <source>
        <dbReference type="ARBA" id="ARBA00040158"/>
    </source>
</evidence>
<dbReference type="AlphaFoldDB" id="A0AAV6PIV7"/>
<sequence>MEDCVGLLLCFAAVSLLAAAATETSSTYYDTLNVEPTATDVQIKKAFRELAVKYHPDKSKRADAEKTFREITEAYKVLSNKEKRRFYDIVGHESFLHSQGSVDAEHETHAHFTFSNFVYDFGENLFEKSQFHWNFAQDWEEEEEEEEEEDDDDDNPYEHYTSEAPSFSLFYGDEFEDEYTF</sequence>
<dbReference type="GO" id="GO:0036503">
    <property type="term" value="P:ERAD pathway"/>
    <property type="evidence" value="ECO:0007669"/>
    <property type="project" value="TreeGrafter"/>
</dbReference>
<dbReference type="EMBL" id="JAGKHQ010000687">
    <property type="protein sequence ID" value="KAG7465603.1"/>
    <property type="molecule type" value="Genomic_DNA"/>
</dbReference>
<protein>
    <recommendedName>
        <fullName evidence="2">DnaJ homolog subfamily B member 9</fullName>
    </recommendedName>
    <alternativeName>
        <fullName evidence="3">Endoplasmic reticulum DNA J domain-containing protein 4</fullName>
    </alternativeName>
</protein>
<organism evidence="9 10">
    <name type="scientific">Solea senegalensis</name>
    <name type="common">Senegalese sole</name>
    <dbReference type="NCBI Taxonomy" id="28829"/>
    <lineage>
        <taxon>Eukaryota</taxon>
        <taxon>Metazoa</taxon>
        <taxon>Chordata</taxon>
        <taxon>Craniata</taxon>
        <taxon>Vertebrata</taxon>
        <taxon>Euteleostomi</taxon>
        <taxon>Actinopterygii</taxon>
        <taxon>Neopterygii</taxon>
        <taxon>Teleostei</taxon>
        <taxon>Neoteleostei</taxon>
        <taxon>Acanthomorphata</taxon>
        <taxon>Carangaria</taxon>
        <taxon>Pleuronectiformes</taxon>
        <taxon>Pleuronectoidei</taxon>
        <taxon>Soleidae</taxon>
        <taxon>Solea</taxon>
    </lineage>
</organism>
<evidence type="ECO:0000256" key="1">
    <source>
        <dbReference type="ARBA" id="ARBA00023186"/>
    </source>
</evidence>
<feature type="compositionally biased region" description="Acidic residues" evidence="6">
    <location>
        <begin position="138"/>
        <end position="155"/>
    </location>
</feature>
<dbReference type="GO" id="GO:0051787">
    <property type="term" value="F:misfolded protein binding"/>
    <property type="evidence" value="ECO:0007669"/>
    <property type="project" value="TreeGrafter"/>
</dbReference>
<dbReference type="SMART" id="SM00271">
    <property type="entry name" value="DnaJ"/>
    <property type="match status" value="1"/>
</dbReference>
<keyword evidence="7" id="KW-0732">Signal</keyword>
<evidence type="ECO:0000256" key="5">
    <source>
        <dbReference type="ARBA" id="ARBA00046365"/>
    </source>
</evidence>
<dbReference type="PANTHER" id="PTHR44360:SF1">
    <property type="entry name" value="DNAJ HOMOLOG SUBFAMILY B MEMBER 9"/>
    <property type="match status" value="1"/>
</dbReference>
<dbReference type="InterPro" id="IPR001623">
    <property type="entry name" value="DnaJ_domain"/>
</dbReference>
<dbReference type="GO" id="GO:0005783">
    <property type="term" value="C:endoplasmic reticulum"/>
    <property type="evidence" value="ECO:0007669"/>
    <property type="project" value="TreeGrafter"/>
</dbReference>
<feature type="domain" description="J" evidence="8">
    <location>
        <begin position="27"/>
        <end position="91"/>
    </location>
</feature>
<dbReference type="PROSITE" id="PS50076">
    <property type="entry name" value="DNAJ_2"/>
    <property type="match status" value="1"/>
</dbReference>
<evidence type="ECO:0000313" key="9">
    <source>
        <dbReference type="EMBL" id="KAG7465603.1"/>
    </source>
</evidence>
<feature type="signal peptide" evidence="7">
    <location>
        <begin position="1"/>
        <end position="20"/>
    </location>
</feature>
<dbReference type="Proteomes" id="UP000693946">
    <property type="component" value="Unassembled WGS sequence"/>
</dbReference>
<dbReference type="CDD" id="cd06257">
    <property type="entry name" value="DnaJ"/>
    <property type="match status" value="1"/>
</dbReference>
<comment type="subunit">
    <text evidence="5">Interacts with HSPA5/BiP; interaction is direct. Interacts with ERN1/IRE1 (via the luminal region). Interacts with DERL1.</text>
</comment>
<comment type="function">
    <text evidence="4">Co-chaperone for Hsp70 protein HSPA5/BiP that acts as a key repressor of the ERN1/IRE1-mediated unfolded protein response (UPR). J domain-containing co-chaperones stimulate the ATPase activity of Hsp70 proteins and are required for efficient substrate recognition by Hsp70 proteins. In the unstressed endoplasmic reticulum, interacts with the luminal region of ERN1/IRE1 and selectively recruits HSPA5/BiP: HSPA5/BiP disrupts the dimerization of the active ERN1/IRE1 luminal region, thereby inactivating ERN1/IRE1. Also involved in endoplasmic reticulum-associated degradation (ERAD) of misfolded proteins. Required for survival of B-cell progenitors and normal antibody production.</text>
</comment>
<comment type="caution">
    <text evidence="9">The sequence shown here is derived from an EMBL/GenBank/DDBJ whole genome shotgun (WGS) entry which is preliminary data.</text>
</comment>
<evidence type="ECO:0000313" key="10">
    <source>
        <dbReference type="Proteomes" id="UP000693946"/>
    </source>
</evidence>
<feature type="chain" id="PRO_5044000556" description="DnaJ homolog subfamily B member 9" evidence="7">
    <location>
        <begin position="21"/>
        <end position="181"/>
    </location>
</feature>
<keyword evidence="1" id="KW-0143">Chaperone</keyword>
<feature type="region of interest" description="Disordered" evidence="6">
    <location>
        <begin position="138"/>
        <end position="168"/>
    </location>
</feature>
<evidence type="ECO:0000256" key="4">
    <source>
        <dbReference type="ARBA" id="ARBA00045428"/>
    </source>
</evidence>
<dbReference type="PANTHER" id="PTHR44360">
    <property type="entry name" value="DNAJ HOMOLOG SUBFAMILY B MEMBER 9"/>
    <property type="match status" value="1"/>
</dbReference>
<dbReference type="Pfam" id="PF00226">
    <property type="entry name" value="DnaJ"/>
    <property type="match status" value="1"/>
</dbReference>
<evidence type="ECO:0000259" key="8">
    <source>
        <dbReference type="PROSITE" id="PS50076"/>
    </source>
</evidence>
<name>A0AAV6PIV7_SOLSE</name>
<accession>A0AAV6PIV7</accession>
<dbReference type="GO" id="GO:0051087">
    <property type="term" value="F:protein-folding chaperone binding"/>
    <property type="evidence" value="ECO:0007669"/>
    <property type="project" value="TreeGrafter"/>
</dbReference>
<dbReference type="InterPro" id="IPR051948">
    <property type="entry name" value="Hsp70_co-chaperone_J-domain"/>
</dbReference>
<evidence type="ECO:0000256" key="6">
    <source>
        <dbReference type="SAM" id="MobiDB-lite"/>
    </source>
</evidence>